<dbReference type="InterPro" id="IPR052354">
    <property type="entry name" value="Cell_Wall_Dynamics_Protein"/>
</dbReference>
<proteinExistence type="predicted"/>
<dbReference type="Gene3D" id="2.30.30.40">
    <property type="entry name" value="SH3 Domains"/>
    <property type="match status" value="4"/>
</dbReference>
<dbReference type="SMART" id="SM00287">
    <property type="entry name" value="SH3b"/>
    <property type="match status" value="4"/>
</dbReference>
<dbReference type="Pfam" id="PF08239">
    <property type="entry name" value="SH3_3"/>
    <property type="match status" value="1"/>
</dbReference>
<evidence type="ECO:0000313" key="3">
    <source>
        <dbReference type="EMBL" id="MYH62655.1"/>
    </source>
</evidence>
<evidence type="ECO:0000256" key="1">
    <source>
        <dbReference type="SAM" id="MobiDB-lite"/>
    </source>
</evidence>
<organism evidence="3">
    <name type="scientific">Caldilineaceae bacterium SB0675_bin_29</name>
    <dbReference type="NCBI Taxonomy" id="2605266"/>
    <lineage>
        <taxon>Bacteria</taxon>
        <taxon>Bacillati</taxon>
        <taxon>Chloroflexota</taxon>
        <taxon>Caldilineae</taxon>
        <taxon>Caldilineales</taxon>
        <taxon>Caldilineaceae</taxon>
    </lineage>
</organism>
<feature type="domain" description="SH3b" evidence="2">
    <location>
        <begin position="50"/>
        <end position="116"/>
    </location>
</feature>
<comment type="caution">
    <text evidence="3">The sequence shown here is derived from an EMBL/GenBank/DDBJ whole genome shotgun (WGS) entry which is preliminary data.</text>
</comment>
<evidence type="ECO:0000259" key="2">
    <source>
        <dbReference type="SMART" id="SM00287"/>
    </source>
</evidence>
<feature type="domain" description="SH3b" evidence="2">
    <location>
        <begin position="402"/>
        <end position="459"/>
    </location>
</feature>
<protein>
    <submittedName>
        <fullName evidence="3">SH3 domain-containing protein</fullName>
    </submittedName>
</protein>
<accession>A0A6B1G626</accession>
<dbReference type="PANTHER" id="PTHR34408:SF1">
    <property type="entry name" value="GLYCOSYL HYDROLASE FAMILY 19 DOMAIN-CONTAINING PROTEIN HI_1415"/>
    <property type="match status" value="1"/>
</dbReference>
<name>A0A6B1G626_9CHLR</name>
<dbReference type="PANTHER" id="PTHR34408">
    <property type="entry name" value="FAMILY PROTEIN, PUTATIVE-RELATED"/>
    <property type="match status" value="1"/>
</dbReference>
<reference evidence="3" key="1">
    <citation type="submission" date="2019-09" db="EMBL/GenBank/DDBJ databases">
        <title>Characterisation of the sponge microbiome using genome-centric metagenomics.</title>
        <authorList>
            <person name="Engelberts J.P."/>
            <person name="Robbins S.J."/>
            <person name="De Goeij J.M."/>
            <person name="Aranda M."/>
            <person name="Bell S.C."/>
            <person name="Webster N.S."/>
        </authorList>
    </citation>
    <scope>NUCLEOTIDE SEQUENCE</scope>
    <source>
        <strain evidence="3">SB0675_bin_29</strain>
    </source>
</reference>
<feature type="region of interest" description="Disordered" evidence="1">
    <location>
        <begin position="1"/>
        <end position="63"/>
    </location>
</feature>
<feature type="compositionally biased region" description="Pro residues" evidence="1">
    <location>
        <begin position="37"/>
        <end position="51"/>
    </location>
</feature>
<feature type="domain" description="SH3b" evidence="2">
    <location>
        <begin position="222"/>
        <end position="288"/>
    </location>
</feature>
<sequence>DGNGQDGNGQDGNGQDGNGQGGQTSRDTQTPESEPSTKPPEPTQEPPPPQGPVAITQPDHTNVRLGPGTLYKIVRSVPHGTRAQIICVGPWADWYEVKIEGIYGTVWIKRDLTVLVGSLDGVCRYRAGAFTVQAWTWPVISHLRVGPGTYYDVITTVSQGTHVEIIGLGPEAKWFLIELSALEGPAWIHQSLIELSGSVRRYRQLAIRELVQLLRPGPNPAARPYLITQPEILNVRLGPGLNYDVITTVPQGTQAAIYGMGPDKKWFQVELEGLDTLAWVYRDLTRVVGSLVNVRRITAREIAALPALIIQPRNVNARLGPGARYEADVILPKGTWSRITGIDTHQKWFRIKVVGLKTALWVVRSRAKVAGGLLGRFRLHAADESPMQPDSGPNSDRPLAIAQSESMKVRTGPGLDYKVITTVPQGVSGEIYGIDPTKNWFQVQIEGLDTLAWVLRDMTWVDGLLVSVRMITPREIATWPALITNPPTLLARSGPGKDYPAVARLPRGTWVRTVGIGPNAEWFQIRIEVEVPGIDAPVWIARRHAKIAAGSLADIPKAVPEDSSHSSSAETDQR</sequence>
<dbReference type="AlphaFoldDB" id="A0A6B1G626"/>
<gene>
    <name evidence="3" type="ORF">F4148_13185</name>
</gene>
<dbReference type="EMBL" id="VYDA01000474">
    <property type="protein sequence ID" value="MYH62655.1"/>
    <property type="molecule type" value="Genomic_DNA"/>
</dbReference>
<feature type="non-terminal residue" evidence="3">
    <location>
        <position position="1"/>
    </location>
</feature>
<feature type="compositionally biased region" description="Gly residues" evidence="1">
    <location>
        <begin position="1"/>
        <end position="22"/>
    </location>
</feature>
<feature type="domain" description="SH3b" evidence="2">
    <location>
        <begin position="125"/>
        <end position="196"/>
    </location>
</feature>
<dbReference type="InterPro" id="IPR003646">
    <property type="entry name" value="SH3-like_bac-type"/>
</dbReference>